<evidence type="ECO:0000256" key="6">
    <source>
        <dbReference type="ARBA" id="ARBA00023136"/>
    </source>
</evidence>
<dbReference type="AlphaFoldDB" id="R4XC34"/>
<keyword evidence="4 9" id="KW-0256">Endoplasmic reticulum</keyword>
<dbReference type="SUPFAM" id="SSF49899">
    <property type="entry name" value="Concanavalin A-like lectins/glucanases"/>
    <property type="match status" value="1"/>
</dbReference>
<dbReference type="OrthoDB" id="1938156at2759"/>
<dbReference type="STRING" id="1097556.R4XC34"/>
<evidence type="ECO:0000256" key="10">
    <source>
        <dbReference type="SAM" id="MobiDB-lite"/>
    </source>
</evidence>
<dbReference type="PRINTS" id="PR00626">
    <property type="entry name" value="CALRETICULIN"/>
</dbReference>
<accession>R4XC34</accession>
<evidence type="ECO:0000256" key="3">
    <source>
        <dbReference type="ARBA" id="ARBA00022692"/>
    </source>
</evidence>
<keyword evidence="7 9" id="KW-0143">Chaperone</keyword>
<evidence type="ECO:0000256" key="1">
    <source>
        <dbReference type="ARBA" id="ARBA00004115"/>
    </source>
</evidence>
<dbReference type="Proteomes" id="UP000013776">
    <property type="component" value="Unassembled WGS sequence"/>
</dbReference>
<dbReference type="GO" id="GO:0006457">
    <property type="term" value="P:protein folding"/>
    <property type="evidence" value="ECO:0007669"/>
    <property type="project" value="InterPro"/>
</dbReference>
<dbReference type="Pfam" id="PF00262">
    <property type="entry name" value="Calreticulin"/>
    <property type="match status" value="1"/>
</dbReference>
<dbReference type="InterPro" id="IPR013320">
    <property type="entry name" value="ConA-like_dom_sf"/>
</dbReference>
<feature type="region of interest" description="Disordered" evidence="10">
    <location>
        <begin position="528"/>
        <end position="564"/>
    </location>
</feature>
<dbReference type="FunFam" id="2.60.120.200:FF:000011">
    <property type="entry name" value="Probable calnexin"/>
    <property type="match status" value="1"/>
</dbReference>
<evidence type="ECO:0000256" key="5">
    <source>
        <dbReference type="ARBA" id="ARBA00022989"/>
    </source>
</evidence>
<name>R4XC34_TAPDE</name>
<evidence type="ECO:0000256" key="7">
    <source>
        <dbReference type="ARBA" id="ARBA00023186"/>
    </source>
</evidence>
<keyword evidence="6 9" id="KW-0472">Membrane</keyword>
<evidence type="ECO:0000256" key="4">
    <source>
        <dbReference type="ARBA" id="ARBA00022824"/>
    </source>
</evidence>
<comment type="similarity">
    <text evidence="2 9">Belongs to the calreticulin family.</text>
</comment>
<evidence type="ECO:0000256" key="8">
    <source>
        <dbReference type="PIRSR" id="PIRSR601580-3"/>
    </source>
</evidence>
<keyword evidence="12" id="KW-1185">Reference proteome</keyword>
<dbReference type="PROSITE" id="PS00803">
    <property type="entry name" value="CALRETICULIN_1"/>
    <property type="match status" value="1"/>
</dbReference>
<dbReference type="Gene3D" id="2.60.120.200">
    <property type="match status" value="1"/>
</dbReference>
<dbReference type="InterPro" id="IPR001580">
    <property type="entry name" value="Calret/calnex"/>
</dbReference>
<sequence>MRLSLLAVSALSLDEAPVVASSSSAPALPQFTPTSIQPPFVEQFANDDWQDRWTPSAATSGNEGEEEMNYVGRWAREQPHIYKGMENDFGLVLKDDARRHAISAPFSQSVDNKDKTLVLQYEVKMQKGLECGGAYLKLLTESPVGIQAQQFSGDTPYTIMFGPDKCGATNKVHFIFRHYNPISKKHEEKHLTSPPVAKISKLSTLYTLIVKPDQTFEILINNKSAKKGSLLEDFTPAVTPAKQINDPEDSKPSTWVDEAKIDDPEAVKPDDWDEDAPFEILDESAEKPAGWLEDEPALVADPDAAKPEDWDDEEDGTWVAPKVPNPKCTSGPGCGPWTPPTIKNPAYKGKYFAPKIDNPEYKGVWEPRKIDNPEYHEDLTPANFEPISGIGFELWTMQGDILFDNILISHDVSDAETLAKDWQTKFTIEEAEDNANAPKASEEAKKKYPGAPSFTTDPIGFVTEKAARFINLVQIDPVFAMKDQPEVVGAIIAFFATLFAIVTSIVSLLSSPSAGPAHPVKLKEKTGVTAKDISPEFTPEGESIASGTDMDSPATAAKSRSKKI</sequence>
<evidence type="ECO:0000256" key="9">
    <source>
        <dbReference type="RuleBase" id="RU362126"/>
    </source>
</evidence>
<keyword evidence="9" id="KW-0732">Signal</keyword>
<evidence type="ECO:0000313" key="12">
    <source>
        <dbReference type="Proteomes" id="UP000013776"/>
    </source>
</evidence>
<dbReference type="GO" id="GO:0036503">
    <property type="term" value="P:ERAD pathway"/>
    <property type="evidence" value="ECO:0007669"/>
    <property type="project" value="TreeGrafter"/>
</dbReference>
<evidence type="ECO:0000313" key="11">
    <source>
        <dbReference type="EMBL" id="CCG81941.1"/>
    </source>
</evidence>
<feature type="disulfide bond" evidence="8">
    <location>
        <begin position="131"/>
        <end position="166"/>
    </location>
</feature>
<dbReference type="GO" id="GO:0005509">
    <property type="term" value="F:calcium ion binding"/>
    <property type="evidence" value="ECO:0007669"/>
    <property type="project" value="InterPro"/>
</dbReference>
<dbReference type="PANTHER" id="PTHR11073:SF1">
    <property type="entry name" value="CALNEXIN 14D-RELATED"/>
    <property type="match status" value="1"/>
</dbReference>
<keyword evidence="5 9" id="KW-1133">Transmembrane helix</keyword>
<reference evidence="11 12" key="1">
    <citation type="journal article" date="2013" name="MBio">
        <title>Genome sequencing of the plant pathogen Taphrina deformans, the causal agent of peach leaf curl.</title>
        <authorList>
            <person name="Cisse O.H."/>
            <person name="Almeida J.M.G.C.F."/>
            <person name="Fonseca A."/>
            <person name="Kumar A.A."/>
            <person name="Salojaervi J."/>
            <person name="Overmyer K."/>
            <person name="Hauser P.M."/>
            <person name="Pagni M."/>
        </authorList>
    </citation>
    <scope>NUCLEOTIDE SEQUENCE [LARGE SCALE GENOMIC DNA]</scope>
    <source>
        <strain evidence="12">PYCC 5710 / ATCC 11124 / CBS 356.35 / IMI 108563 / JCM 9778 / NBRC 8474</strain>
    </source>
</reference>
<dbReference type="PROSITE" id="PS00804">
    <property type="entry name" value="CALRETICULIN_2"/>
    <property type="match status" value="1"/>
</dbReference>
<dbReference type="EMBL" id="CAHR02000063">
    <property type="protein sequence ID" value="CCG81941.1"/>
    <property type="molecule type" value="Genomic_DNA"/>
</dbReference>
<keyword evidence="8" id="KW-1015">Disulfide bond</keyword>
<proteinExistence type="inferred from homology"/>
<dbReference type="PANTHER" id="PTHR11073">
    <property type="entry name" value="CALRETICULIN AND CALNEXIN"/>
    <property type="match status" value="1"/>
</dbReference>
<comment type="subcellular location">
    <subcellularLocation>
        <location evidence="1">Endoplasmic reticulum membrane</location>
        <topology evidence="1">Single-pass type I membrane protein</topology>
    </subcellularLocation>
</comment>
<dbReference type="VEuPathDB" id="FungiDB:TAPDE_001836"/>
<dbReference type="GO" id="GO:0005789">
    <property type="term" value="C:endoplasmic reticulum membrane"/>
    <property type="evidence" value="ECO:0007669"/>
    <property type="project" value="UniProtKB-SubCell"/>
</dbReference>
<feature type="transmembrane region" description="Helical" evidence="9">
    <location>
        <begin position="487"/>
        <end position="509"/>
    </location>
</feature>
<dbReference type="InterPro" id="IPR018124">
    <property type="entry name" value="Calret/calnex_CS"/>
</dbReference>
<dbReference type="Gene3D" id="2.10.250.10">
    <property type="entry name" value="Calreticulin/calnexin, P domain"/>
    <property type="match status" value="1"/>
</dbReference>
<dbReference type="SUPFAM" id="SSF63887">
    <property type="entry name" value="P-domain of calnexin/calreticulin"/>
    <property type="match status" value="1"/>
</dbReference>
<evidence type="ECO:0000256" key="2">
    <source>
        <dbReference type="ARBA" id="ARBA00010983"/>
    </source>
</evidence>
<gene>
    <name evidence="11" type="ORF">TAPDE_001836</name>
</gene>
<comment type="caution">
    <text evidence="11">The sequence shown here is derived from an EMBL/GenBank/DDBJ whole genome shotgun (WGS) entry which is preliminary data.</text>
</comment>
<protein>
    <submittedName>
        <fullName evidence="11">Calnexin</fullName>
    </submittedName>
</protein>
<dbReference type="eggNOG" id="KOG0675">
    <property type="taxonomic scope" value="Eukaryota"/>
</dbReference>
<dbReference type="FunFam" id="2.10.250.10:FF:000001">
    <property type="entry name" value="Calnexin homolog"/>
    <property type="match status" value="1"/>
</dbReference>
<dbReference type="InterPro" id="IPR009033">
    <property type="entry name" value="Calreticulin/calnexin_P_dom_sf"/>
</dbReference>
<organism evidence="11 12">
    <name type="scientific">Taphrina deformans (strain PYCC 5710 / ATCC 11124 / CBS 356.35 / IMI 108563 / JCM 9778 / NBRC 8474)</name>
    <name type="common">Peach leaf curl fungus</name>
    <name type="synonym">Lalaria deformans</name>
    <dbReference type="NCBI Taxonomy" id="1097556"/>
    <lineage>
        <taxon>Eukaryota</taxon>
        <taxon>Fungi</taxon>
        <taxon>Dikarya</taxon>
        <taxon>Ascomycota</taxon>
        <taxon>Taphrinomycotina</taxon>
        <taxon>Taphrinomycetes</taxon>
        <taxon>Taphrinales</taxon>
        <taxon>Taphrinaceae</taxon>
        <taxon>Taphrina</taxon>
    </lineage>
</organism>
<dbReference type="PROSITE" id="PS00805">
    <property type="entry name" value="CALRETICULIN_REPEAT"/>
    <property type="match status" value="1"/>
</dbReference>
<feature type="chain" id="PRO_5005145428" evidence="9">
    <location>
        <begin position="21"/>
        <end position="564"/>
    </location>
</feature>
<dbReference type="GO" id="GO:0051082">
    <property type="term" value="F:unfolded protein binding"/>
    <property type="evidence" value="ECO:0007669"/>
    <property type="project" value="InterPro"/>
</dbReference>
<feature type="signal peptide" evidence="9">
    <location>
        <begin position="1"/>
        <end position="20"/>
    </location>
</feature>
<keyword evidence="3 9" id="KW-0812">Transmembrane</keyword>